<protein>
    <recommendedName>
        <fullName evidence="2">NTF2-like domain-containing protein</fullName>
    </recommendedName>
</protein>
<keyword evidence="1" id="KW-0732">Signal</keyword>
<sequence>MPSLTTITLTSLLALNALALPTAPIAKRRGNGYCLNRDEAQQIATNYGNLIATYTDNLANAALSPDFTDYSESVNSLIDQCPQGSAALPLPLLGPSFTNRSSFELGQGQQAPINFHQLQLWHSCETVVIRWETTNTANITNVRPVVGMITMETCEAPAGNLYPYYIDTVYSEFDAAAWLANLQDAGFCPLPTANGTTTSTTGAVQPAAPPAPGAH</sequence>
<dbReference type="Pfam" id="PF26534">
    <property type="entry name" value="NTF2_7"/>
    <property type="match status" value="1"/>
</dbReference>
<proteinExistence type="predicted"/>
<dbReference type="Proteomes" id="UP001310890">
    <property type="component" value="Unassembled WGS sequence"/>
</dbReference>
<dbReference type="InterPro" id="IPR058645">
    <property type="entry name" value="NTF2-like_dom_7"/>
</dbReference>
<feature type="signal peptide" evidence="1">
    <location>
        <begin position="1"/>
        <end position="19"/>
    </location>
</feature>
<comment type="caution">
    <text evidence="3">The sequence shown here is derived from an EMBL/GenBank/DDBJ whole genome shotgun (WGS) entry which is preliminary data.</text>
</comment>
<feature type="chain" id="PRO_5042857278" description="NTF2-like domain-containing protein" evidence="1">
    <location>
        <begin position="20"/>
        <end position="215"/>
    </location>
</feature>
<gene>
    <name evidence="3" type="ORF">LTR62_000124</name>
</gene>
<accession>A0AAN7TIK6</accession>
<organism evidence="3 4">
    <name type="scientific">Meristemomyces frigidus</name>
    <dbReference type="NCBI Taxonomy" id="1508187"/>
    <lineage>
        <taxon>Eukaryota</taxon>
        <taxon>Fungi</taxon>
        <taxon>Dikarya</taxon>
        <taxon>Ascomycota</taxon>
        <taxon>Pezizomycotina</taxon>
        <taxon>Dothideomycetes</taxon>
        <taxon>Dothideomycetidae</taxon>
        <taxon>Mycosphaerellales</taxon>
        <taxon>Teratosphaeriaceae</taxon>
        <taxon>Meristemomyces</taxon>
    </lineage>
</organism>
<name>A0AAN7TIK6_9PEZI</name>
<evidence type="ECO:0000259" key="2">
    <source>
        <dbReference type="Pfam" id="PF26534"/>
    </source>
</evidence>
<feature type="domain" description="NTF2-like" evidence="2">
    <location>
        <begin position="34"/>
        <end position="183"/>
    </location>
</feature>
<reference evidence="3" key="1">
    <citation type="submission" date="2023-08" db="EMBL/GenBank/DDBJ databases">
        <title>Black Yeasts Isolated from many extreme environments.</title>
        <authorList>
            <person name="Coleine C."/>
            <person name="Stajich J.E."/>
            <person name="Selbmann L."/>
        </authorList>
    </citation>
    <scope>NUCLEOTIDE SEQUENCE</scope>
    <source>
        <strain evidence="3">CCFEE 5401</strain>
    </source>
</reference>
<evidence type="ECO:0000313" key="3">
    <source>
        <dbReference type="EMBL" id="KAK5118913.1"/>
    </source>
</evidence>
<evidence type="ECO:0000256" key="1">
    <source>
        <dbReference type="SAM" id="SignalP"/>
    </source>
</evidence>
<evidence type="ECO:0000313" key="4">
    <source>
        <dbReference type="Proteomes" id="UP001310890"/>
    </source>
</evidence>
<dbReference type="EMBL" id="JAVRRL010000001">
    <property type="protein sequence ID" value="KAK5118913.1"/>
    <property type="molecule type" value="Genomic_DNA"/>
</dbReference>
<dbReference type="AlphaFoldDB" id="A0AAN7TIK6"/>